<dbReference type="GeneID" id="63804466"/>
<evidence type="ECO:0000313" key="4">
    <source>
        <dbReference type="Proteomes" id="UP000193922"/>
    </source>
</evidence>
<dbReference type="Proteomes" id="UP000193922">
    <property type="component" value="Unassembled WGS sequence"/>
</dbReference>
<organism evidence="3 4">
    <name type="scientific">Linderina pennispora</name>
    <dbReference type="NCBI Taxonomy" id="61395"/>
    <lineage>
        <taxon>Eukaryota</taxon>
        <taxon>Fungi</taxon>
        <taxon>Fungi incertae sedis</taxon>
        <taxon>Zoopagomycota</taxon>
        <taxon>Kickxellomycotina</taxon>
        <taxon>Kickxellomycetes</taxon>
        <taxon>Kickxellales</taxon>
        <taxon>Kickxellaceae</taxon>
        <taxon>Linderina</taxon>
    </lineage>
</organism>
<keyword evidence="3" id="KW-0378">Hydrolase</keyword>
<accession>A0A1Y1W7L3</accession>
<comment type="caution">
    <text evidence="3">The sequence shown here is derived from an EMBL/GenBank/DDBJ whole genome shotgun (WGS) entry which is preliminary data.</text>
</comment>
<evidence type="ECO:0000313" key="3">
    <source>
        <dbReference type="EMBL" id="ORX69154.1"/>
    </source>
</evidence>
<dbReference type="SUPFAM" id="SSF52266">
    <property type="entry name" value="SGNH hydrolase"/>
    <property type="match status" value="1"/>
</dbReference>
<dbReference type="InterPro" id="IPR045136">
    <property type="entry name" value="Iah1-like"/>
</dbReference>
<dbReference type="PANTHER" id="PTHR14209:SF19">
    <property type="entry name" value="ISOAMYL ACETATE-HYDROLYZING ESTERASE 1 HOMOLOG"/>
    <property type="match status" value="1"/>
</dbReference>
<dbReference type="PANTHER" id="PTHR14209">
    <property type="entry name" value="ISOAMYL ACETATE-HYDROLYZING ESTERASE 1"/>
    <property type="match status" value="1"/>
</dbReference>
<dbReference type="InterPro" id="IPR036514">
    <property type="entry name" value="SGNH_hydro_sf"/>
</dbReference>
<evidence type="ECO:0000259" key="2">
    <source>
        <dbReference type="Pfam" id="PF13472"/>
    </source>
</evidence>
<dbReference type="EMBL" id="MCFD01000008">
    <property type="protein sequence ID" value="ORX69154.1"/>
    <property type="molecule type" value="Genomic_DNA"/>
</dbReference>
<evidence type="ECO:0000256" key="1">
    <source>
        <dbReference type="SAM" id="MobiDB-lite"/>
    </source>
</evidence>
<gene>
    <name evidence="3" type="ORF">DL89DRAFT_268163</name>
</gene>
<keyword evidence="4" id="KW-1185">Reference proteome</keyword>
<dbReference type="CDD" id="cd01838">
    <property type="entry name" value="Isoamyl_acetate_hydrolase_like"/>
    <property type="match status" value="1"/>
</dbReference>
<dbReference type="Pfam" id="PF13472">
    <property type="entry name" value="Lipase_GDSL_2"/>
    <property type="match status" value="1"/>
</dbReference>
<dbReference type="OrthoDB" id="671439at2759"/>
<proteinExistence type="predicted"/>
<dbReference type="Gene3D" id="3.40.50.1110">
    <property type="entry name" value="SGNH hydrolase"/>
    <property type="match status" value="1"/>
</dbReference>
<dbReference type="RefSeq" id="XP_040742886.1">
    <property type="nucleotide sequence ID" value="XM_040887818.1"/>
</dbReference>
<feature type="region of interest" description="Disordered" evidence="1">
    <location>
        <begin position="71"/>
        <end position="102"/>
    </location>
</feature>
<name>A0A1Y1W7L3_9FUNG</name>
<dbReference type="GO" id="GO:0016787">
    <property type="term" value="F:hydrolase activity"/>
    <property type="evidence" value="ECO:0007669"/>
    <property type="project" value="UniProtKB-KW"/>
</dbReference>
<protein>
    <submittedName>
        <fullName evidence="3">SGNH hydrolase</fullName>
    </submittedName>
</protein>
<sequence length="289" mass="32487">MALYSGQLYDTIVCFGDSLTQHGWDVTKHGWVAQLSQAYLRRLDVVNRGFSGFNSKWVRVLFDQLLPVNPAINDPNKPQDAPKTPANEPQEAEPDMPSVADSTCSTRRSKLRLFTILLGANDAQLSPLKQHVPLDEFQANIEYFVRSLTSPTSQFYSPDTRIILITPPPVGEKLWKERLANDGIDGLDRRNDNTKKYADAVKAVGERFSVPCIDLWTAIEDKVSEYGGYDTYSWDGVHLNANGNDLLFGLLMAAIRENFPELDPDSMPFVVPDHRSFTGSEDFGQLFRL</sequence>
<dbReference type="STRING" id="61395.A0A1Y1W7L3"/>
<dbReference type="InterPro" id="IPR013830">
    <property type="entry name" value="SGNH_hydro"/>
</dbReference>
<feature type="domain" description="SGNH hydrolase-type esterase" evidence="2">
    <location>
        <begin position="14"/>
        <end position="245"/>
    </location>
</feature>
<dbReference type="AlphaFoldDB" id="A0A1Y1W7L3"/>
<reference evidence="3 4" key="1">
    <citation type="submission" date="2016-07" db="EMBL/GenBank/DDBJ databases">
        <title>Pervasive Adenine N6-methylation of Active Genes in Fungi.</title>
        <authorList>
            <consortium name="DOE Joint Genome Institute"/>
            <person name="Mondo S.J."/>
            <person name="Dannebaum R.O."/>
            <person name="Kuo R.C."/>
            <person name="Labutti K."/>
            <person name="Haridas S."/>
            <person name="Kuo A."/>
            <person name="Salamov A."/>
            <person name="Ahrendt S.R."/>
            <person name="Lipzen A."/>
            <person name="Sullivan W."/>
            <person name="Andreopoulos W.B."/>
            <person name="Clum A."/>
            <person name="Lindquist E."/>
            <person name="Daum C."/>
            <person name="Ramamoorthy G.K."/>
            <person name="Gryganskyi A."/>
            <person name="Culley D."/>
            <person name="Magnuson J.K."/>
            <person name="James T.Y."/>
            <person name="O'Malley M.A."/>
            <person name="Stajich J.E."/>
            <person name="Spatafora J.W."/>
            <person name="Visel A."/>
            <person name="Grigoriev I.V."/>
        </authorList>
    </citation>
    <scope>NUCLEOTIDE SEQUENCE [LARGE SCALE GENOMIC DNA]</scope>
    <source>
        <strain evidence="3 4">ATCC 12442</strain>
    </source>
</reference>